<dbReference type="Pfam" id="PF15985">
    <property type="entry name" value="KH_6"/>
    <property type="match status" value="1"/>
</dbReference>
<name>A0AAV5QDK2_9ASCO</name>
<evidence type="ECO:0000259" key="7">
    <source>
        <dbReference type="Pfam" id="PF14382"/>
    </source>
</evidence>
<protein>
    <submittedName>
        <fullName evidence="10">Exosome non-catalytic core subunit</fullName>
    </submittedName>
</protein>
<dbReference type="AlphaFoldDB" id="A0AAV5QDK2"/>
<feature type="domain" description="RRP4 S1" evidence="9">
    <location>
        <begin position="80"/>
        <end position="152"/>
    </location>
</feature>
<dbReference type="GO" id="GO:0000467">
    <property type="term" value="P:exonucleolytic trimming to generate mature 3'-end of 5.8S rRNA from tricistronic rRNA transcript (SSU-rRNA, 5.8S rRNA, LSU-rRNA)"/>
    <property type="evidence" value="ECO:0007669"/>
    <property type="project" value="TreeGrafter"/>
</dbReference>
<dbReference type="GO" id="GO:0003723">
    <property type="term" value="F:RNA binding"/>
    <property type="evidence" value="ECO:0007669"/>
    <property type="project" value="UniProtKB-KW"/>
</dbReference>
<dbReference type="InterPro" id="IPR026699">
    <property type="entry name" value="Exosome_RNA_bind1/RRP40/RRP4"/>
</dbReference>
<feature type="domain" description="Exosome complex component N-terminal" evidence="7">
    <location>
        <begin position="31"/>
        <end position="65"/>
    </location>
</feature>
<dbReference type="GO" id="GO:0071034">
    <property type="term" value="P:CUT catabolic process"/>
    <property type="evidence" value="ECO:0007669"/>
    <property type="project" value="TreeGrafter"/>
</dbReference>
<evidence type="ECO:0000256" key="4">
    <source>
        <dbReference type="ARBA" id="ARBA00022835"/>
    </source>
</evidence>
<dbReference type="GeneID" id="90070807"/>
<dbReference type="GO" id="GO:0000176">
    <property type="term" value="C:nuclear exosome (RNase complex)"/>
    <property type="evidence" value="ECO:0007669"/>
    <property type="project" value="TreeGrafter"/>
</dbReference>
<comment type="caution">
    <text evidence="10">The sequence shown here is derived from an EMBL/GenBank/DDBJ whole genome shotgun (WGS) entry which is preliminary data.</text>
</comment>
<dbReference type="SUPFAM" id="SSF50249">
    <property type="entry name" value="Nucleic acid-binding proteins"/>
    <property type="match status" value="1"/>
</dbReference>
<dbReference type="CDD" id="cd05789">
    <property type="entry name" value="S1_Rrp4"/>
    <property type="match status" value="1"/>
</dbReference>
<dbReference type="Gene3D" id="2.40.50.140">
    <property type="entry name" value="Nucleic acid-binding proteins"/>
    <property type="match status" value="1"/>
</dbReference>
<keyword evidence="11" id="KW-1185">Reference proteome</keyword>
<reference evidence="10 11" key="1">
    <citation type="journal article" date="2023" name="Elife">
        <title>Identification of key yeast species and microbe-microbe interactions impacting larval growth of Drosophila in the wild.</title>
        <authorList>
            <person name="Mure A."/>
            <person name="Sugiura Y."/>
            <person name="Maeda R."/>
            <person name="Honda K."/>
            <person name="Sakurai N."/>
            <person name="Takahashi Y."/>
            <person name="Watada M."/>
            <person name="Katoh T."/>
            <person name="Gotoh A."/>
            <person name="Gotoh Y."/>
            <person name="Taniguchi I."/>
            <person name="Nakamura K."/>
            <person name="Hayashi T."/>
            <person name="Katayama T."/>
            <person name="Uemura T."/>
            <person name="Hattori Y."/>
        </authorList>
    </citation>
    <scope>NUCLEOTIDE SEQUENCE [LARGE SCALE GENOMIC DNA]</scope>
    <source>
        <strain evidence="10 11">SC-9</strain>
    </source>
</reference>
<dbReference type="Proteomes" id="UP001360560">
    <property type="component" value="Unassembled WGS sequence"/>
</dbReference>
<dbReference type="FunFam" id="2.40.50.140:FF:000038">
    <property type="entry name" value="Exosome complex component RRP4"/>
    <property type="match status" value="1"/>
</dbReference>
<evidence type="ECO:0000256" key="2">
    <source>
        <dbReference type="ARBA" id="ARBA00009155"/>
    </source>
</evidence>
<dbReference type="GO" id="GO:0071038">
    <property type="term" value="P:TRAMP-dependent tRNA surveillance pathway"/>
    <property type="evidence" value="ECO:0007669"/>
    <property type="project" value="TreeGrafter"/>
</dbReference>
<dbReference type="Pfam" id="PF21266">
    <property type="entry name" value="S1_RRP4"/>
    <property type="match status" value="1"/>
</dbReference>
<dbReference type="Pfam" id="PF14382">
    <property type="entry name" value="ECR1_N"/>
    <property type="match status" value="1"/>
</dbReference>
<organism evidence="10 11">
    <name type="scientific">Saccharomycopsis crataegensis</name>
    <dbReference type="NCBI Taxonomy" id="43959"/>
    <lineage>
        <taxon>Eukaryota</taxon>
        <taxon>Fungi</taxon>
        <taxon>Dikarya</taxon>
        <taxon>Ascomycota</taxon>
        <taxon>Saccharomycotina</taxon>
        <taxon>Saccharomycetes</taxon>
        <taxon>Saccharomycopsidaceae</taxon>
        <taxon>Saccharomycopsis</taxon>
    </lineage>
</organism>
<evidence type="ECO:0000313" key="11">
    <source>
        <dbReference type="Proteomes" id="UP001360560"/>
    </source>
</evidence>
<keyword evidence="4" id="KW-0271">Exosome</keyword>
<accession>A0AAV5QDK2</accession>
<dbReference type="EMBL" id="BTFZ01000001">
    <property type="protein sequence ID" value="GMM32828.1"/>
    <property type="molecule type" value="Genomic_DNA"/>
</dbReference>
<gene>
    <name evidence="10" type="ORF">DASC09_001530</name>
</gene>
<dbReference type="PANTHER" id="PTHR21321:SF4">
    <property type="entry name" value="EXOSOME COMPLEX COMPONENT RRP4"/>
    <property type="match status" value="1"/>
</dbReference>
<dbReference type="GO" id="GO:0071028">
    <property type="term" value="P:nuclear mRNA surveillance"/>
    <property type="evidence" value="ECO:0007669"/>
    <property type="project" value="UniProtKB-ARBA"/>
</dbReference>
<evidence type="ECO:0000256" key="3">
    <source>
        <dbReference type="ARBA" id="ARBA00022552"/>
    </source>
</evidence>
<dbReference type="SUPFAM" id="SSF110324">
    <property type="entry name" value="Ribosomal L27 protein-like"/>
    <property type="match status" value="1"/>
</dbReference>
<dbReference type="Gene3D" id="2.40.50.100">
    <property type="match status" value="1"/>
</dbReference>
<dbReference type="InterPro" id="IPR048565">
    <property type="entry name" value="S1_RRP4"/>
</dbReference>
<dbReference type="InterPro" id="IPR012340">
    <property type="entry name" value="NA-bd_OB-fold"/>
</dbReference>
<evidence type="ECO:0000256" key="6">
    <source>
        <dbReference type="ARBA" id="ARBA00023242"/>
    </source>
</evidence>
<dbReference type="InterPro" id="IPR036612">
    <property type="entry name" value="KH_dom_type_1_sf"/>
</dbReference>
<sequence length="340" mass="37508">MEIITISKFNNNKGLNDEDEEMEDVSNNDQIVTPGELITEDTVWMRGHGTFALGNKTYSSVAGTILKVNKLLSVKPLKGRYTPETGDHIIGRVIEVGNRRWKVDIGARSDAVLLLGSVNLPGGILRRKSDTDELTMRNMLKEGDLLNCEVQSLFQDGSASLHTRSLKYGKLKNGIFLSVPRSLIIRSKNHSFVLQGNVSIILGVNGYIWIYKTPTVDNRLKTDSTASTASKLQSGVMGRQSGYQVGSGSVSLTRLEEESSWEIYSDKNDENISDAIRSNIIRYRNAIQALAHSQIGINESRINMAYEASMAYGSLGSLTEPEVMENISNDVLNGEKMRGS</sequence>
<proteinExistence type="inferred from homology"/>
<feature type="domain" description="K Homology" evidence="8">
    <location>
        <begin position="174"/>
        <end position="213"/>
    </location>
</feature>
<evidence type="ECO:0000259" key="8">
    <source>
        <dbReference type="Pfam" id="PF15985"/>
    </source>
</evidence>
<dbReference type="GO" id="GO:0000177">
    <property type="term" value="C:cytoplasmic exosome (RNase complex)"/>
    <property type="evidence" value="ECO:0007669"/>
    <property type="project" value="TreeGrafter"/>
</dbReference>
<comment type="similarity">
    <text evidence="2">Belongs to the RRP4 family.</text>
</comment>
<dbReference type="GO" id="GO:0034475">
    <property type="term" value="P:U4 snRNA 3'-end processing"/>
    <property type="evidence" value="ECO:0007669"/>
    <property type="project" value="TreeGrafter"/>
</dbReference>
<evidence type="ECO:0000256" key="5">
    <source>
        <dbReference type="ARBA" id="ARBA00022884"/>
    </source>
</evidence>
<dbReference type="SUPFAM" id="SSF54791">
    <property type="entry name" value="Eukaryotic type KH-domain (KH-domain type I)"/>
    <property type="match status" value="1"/>
</dbReference>
<dbReference type="InterPro" id="IPR025721">
    <property type="entry name" value="Exosome_cplx_N_dom"/>
</dbReference>
<dbReference type="RefSeq" id="XP_064849828.1">
    <property type="nucleotide sequence ID" value="XM_064993756.1"/>
</dbReference>
<evidence type="ECO:0000259" key="9">
    <source>
        <dbReference type="Pfam" id="PF21266"/>
    </source>
</evidence>
<keyword evidence="3" id="KW-0698">rRNA processing</keyword>
<keyword evidence="6" id="KW-0539">Nucleus</keyword>
<dbReference type="PANTHER" id="PTHR21321">
    <property type="entry name" value="PNAS-3 RELATED"/>
    <property type="match status" value="1"/>
</dbReference>
<keyword evidence="5" id="KW-0694">RNA-binding</keyword>
<comment type="subcellular location">
    <subcellularLocation>
        <location evidence="1">Nucleus</location>
    </subcellularLocation>
</comment>
<evidence type="ECO:0000313" key="10">
    <source>
        <dbReference type="EMBL" id="GMM32828.1"/>
    </source>
</evidence>
<dbReference type="CDD" id="cd22525">
    <property type="entry name" value="KH-I_Rrp4_eukar"/>
    <property type="match status" value="1"/>
</dbReference>
<evidence type="ECO:0000256" key="1">
    <source>
        <dbReference type="ARBA" id="ARBA00004123"/>
    </source>
</evidence>
<dbReference type="InterPro" id="IPR004088">
    <property type="entry name" value="KH_dom_type_1"/>
</dbReference>
<dbReference type="GO" id="GO:0071051">
    <property type="term" value="P:poly(A)-dependent snoRNA 3'-end processing"/>
    <property type="evidence" value="ECO:0007669"/>
    <property type="project" value="TreeGrafter"/>
</dbReference>
<dbReference type="GO" id="GO:0071035">
    <property type="term" value="P:nuclear polyadenylation-dependent rRNA catabolic process"/>
    <property type="evidence" value="ECO:0007669"/>
    <property type="project" value="TreeGrafter"/>
</dbReference>